<dbReference type="STRING" id="62708.A0A420J0Q8"/>
<feature type="region of interest" description="Disordered" evidence="1">
    <location>
        <begin position="162"/>
        <end position="248"/>
    </location>
</feature>
<evidence type="ECO:0000313" key="3">
    <source>
        <dbReference type="Proteomes" id="UP000283383"/>
    </source>
</evidence>
<feature type="compositionally biased region" description="Basic and acidic residues" evidence="1">
    <location>
        <begin position="201"/>
        <end position="213"/>
    </location>
</feature>
<feature type="region of interest" description="Disordered" evidence="1">
    <location>
        <begin position="492"/>
        <end position="511"/>
    </location>
</feature>
<proteinExistence type="predicted"/>
<keyword evidence="3" id="KW-1185">Reference proteome</keyword>
<evidence type="ECO:0000313" key="2">
    <source>
        <dbReference type="EMBL" id="RKF80345.1"/>
    </source>
</evidence>
<comment type="caution">
    <text evidence="2">The sequence shown here is derived from an EMBL/GenBank/DDBJ whole genome shotgun (WGS) entry which is preliminary data.</text>
</comment>
<feature type="region of interest" description="Disordered" evidence="1">
    <location>
        <begin position="270"/>
        <end position="301"/>
    </location>
</feature>
<dbReference type="EMBL" id="MCBQ01004659">
    <property type="protein sequence ID" value="RKF80345.1"/>
    <property type="molecule type" value="Genomic_DNA"/>
</dbReference>
<feature type="compositionally biased region" description="Polar residues" evidence="1">
    <location>
        <begin position="214"/>
        <end position="232"/>
    </location>
</feature>
<organism evidence="2 3">
    <name type="scientific">Golovinomyces cichoracearum</name>
    <dbReference type="NCBI Taxonomy" id="62708"/>
    <lineage>
        <taxon>Eukaryota</taxon>
        <taxon>Fungi</taxon>
        <taxon>Dikarya</taxon>
        <taxon>Ascomycota</taxon>
        <taxon>Pezizomycotina</taxon>
        <taxon>Leotiomycetes</taxon>
        <taxon>Erysiphales</taxon>
        <taxon>Erysiphaceae</taxon>
        <taxon>Golovinomyces</taxon>
    </lineage>
</organism>
<evidence type="ECO:0000256" key="1">
    <source>
        <dbReference type="SAM" id="MobiDB-lite"/>
    </source>
</evidence>
<sequence length="511" mass="57168">MLEDTSTVTEADFIRFEEAFKSRFPNTTTVGEVDVHAKLAKLEQELDESLSEYLSRATALLHEFGFKGQVAGVELSAAEAGTLNSIKSKYIYGPQVRSSALLSRSLASCISIFKTAVKMLEHKKKLQEEIEVQQQLKTPELFDKQARTAGYNNLLSYAHSLDRHPSSNSIQMRPPTTNPSTNPVEQQANIGQDTSRTPQGNRREWHERSESHHSIINGSETLHPSDSLCSTSGKHHYSHPQNRPCQNPSPLQLWEQAILRRVIREARVQRVSSPQPMTGANSTPLGNRSFQRVPNQDRPSQYDQIRPQINLDEYNSGISVPSNEDSRNYQNSAFTVLPDEGLFNKIPGEGREGEKELSEKMQGIGFGFEANENSRKRTRIDCENDGDEDVQETQIMDNQADRVLGASQAGTIPGFVALDGNLEANLKKSRAERGTKELQEIYGRKGEGPMNYKKIIKGLMIGPTLSLMDLMQISPDFIRHLIKLGTRIKRRKKKPENANSGVNAAATFRPV</sequence>
<name>A0A420J0Q8_9PEZI</name>
<dbReference type="Proteomes" id="UP000283383">
    <property type="component" value="Unassembled WGS sequence"/>
</dbReference>
<accession>A0A420J0Q8</accession>
<feature type="compositionally biased region" description="Polar residues" evidence="1">
    <location>
        <begin position="239"/>
        <end position="248"/>
    </location>
</feature>
<gene>
    <name evidence="2" type="ORF">GcM3_046017</name>
</gene>
<dbReference type="AlphaFoldDB" id="A0A420J0Q8"/>
<protein>
    <submittedName>
        <fullName evidence="2">Uncharacterized protein</fullName>
    </submittedName>
</protein>
<feature type="compositionally biased region" description="Polar residues" evidence="1">
    <location>
        <begin position="166"/>
        <end position="200"/>
    </location>
</feature>
<reference evidence="2 3" key="1">
    <citation type="journal article" date="2018" name="BMC Genomics">
        <title>Comparative genome analyses reveal sequence features reflecting distinct modes of host-adaptation between dicot and monocot powdery mildew.</title>
        <authorList>
            <person name="Wu Y."/>
            <person name="Ma X."/>
            <person name="Pan Z."/>
            <person name="Kale S.D."/>
            <person name="Song Y."/>
            <person name="King H."/>
            <person name="Zhang Q."/>
            <person name="Presley C."/>
            <person name="Deng X."/>
            <person name="Wei C.I."/>
            <person name="Xiao S."/>
        </authorList>
    </citation>
    <scope>NUCLEOTIDE SEQUENCE [LARGE SCALE GENOMIC DNA]</scope>
    <source>
        <strain evidence="2">UMSG3</strain>
    </source>
</reference>